<dbReference type="InterPro" id="IPR051458">
    <property type="entry name" value="Cyt/Met_Dipeptidase"/>
</dbReference>
<organism evidence="5 6">
    <name type="scientific">Marinicrinis lubricantis</name>
    <dbReference type="NCBI Taxonomy" id="2086470"/>
    <lineage>
        <taxon>Bacteria</taxon>
        <taxon>Bacillati</taxon>
        <taxon>Bacillota</taxon>
        <taxon>Bacilli</taxon>
        <taxon>Bacillales</taxon>
        <taxon>Paenibacillaceae</taxon>
    </lineage>
</organism>
<dbReference type="PANTHER" id="PTHR43270">
    <property type="entry name" value="BETA-ALA-HIS DIPEPTIDASE"/>
    <property type="match status" value="1"/>
</dbReference>
<proteinExistence type="predicted"/>
<evidence type="ECO:0000313" key="6">
    <source>
        <dbReference type="Proteomes" id="UP001596250"/>
    </source>
</evidence>
<protein>
    <submittedName>
        <fullName evidence="5">Dipeptidase</fullName>
        <ecNumber evidence="5">3.4.13.-</ecNumber>
    </submittedName>
</protein>
<evidence type="ECO:0000256" key="1">
    <source>
        <dbReference type="ARBA" id="ARBA00022670"/>
    </source>
</evidence>
<keyword evidence="1" id="KW-0645">Protease</keyword>
<feature type="domain" description="Peptidase M20 dimerisation" evidence="4">
    <location>
        <begin position="194"/>
        <end position="354"/>
    </location>
</feature>
<evidence type="ECO:0000256" key="2">
    <source>
        <dbReference type="ARBA" id="ARBA00022723"/>
    </source>
</evidence>
<dbReference type="Proteomes" id="UP001596250">
    <property type="component" value="Unassembled WGS sequence"/>
</dbReference>
<keyword evidence="5" id="KW-0224">Dipeptidase</keyword>
<sequence length="457" mass="50702">MAMSIQQYLAEHREQHLSQLLDFLRIPSVSTSSKHKPDVRKAAEWLADTMKQAGIENVKIMETEGHPVVYGDWLHAPGKPTALVYGHYDVQPAEPLDLWETPPFEPEIRDNKIFARGATDDKAQLYLHIKAVEAYLNAEGSLPVNIKFCFEGEEEIASPNLSPFLEKHREMLKAEMIVISDGPMYSREQPSICIGLRGLCGFEIEVKGPRSDLHSGLYGGGVANPITALIQLVASMRNEDGSIAVEGFYDHVSAPSEAIRKSYEALQDNEQKTADELGVPKLYGEAGYSFMERTTLRPTLELNGILGGYQGEGIKTVLPSSALAKMSCRLVDQQDPDEIFDLIEAHIEKHKPEGVTVQLIRRDRGKPYTIAPDHPYIEAAAKAYEAGFGQKPVFIQSGGSIPIVEVFSRLLNAPVVMLDLGLPGENMHAPNEHFHLENYDKGLITICSFWDEVHSQG</sequence>
<evidence type="ECO:0000259" key="4">
    <source>
        <dbReference type="Pfam" id="PF07687"/>
    </source>
</evidence>
<dbReference type="EC" id="3.4.13.-" evidence="5"/>
<keyword evidence="3 5" id="KW-0378">Hydrolase</keyword>
<dbReference type="InterPro" id="IPR011650">
    <property type="entry name" value="Peptidase_M20_dimer"/>
</dbReference>
<dbReference type="Gene3D" id="3.30.70.360">
    <property type="match status" value="1"/>
</dbReference>
<dbReference type="NCBIfam" id="NF005914">
    <property type="entry name" value="PRK07907.1"/>
    <property type="match status" value="1"/>
</dbReference>
<keyword evidence="6" id="KW-1185">Reference proteome</keyword>
<dbReference type="EMBL" id="JBHSQV010000032">
    <property type="protein sequence ID" value="MFC5985780.1"/>
    <property type="molecule type" value="Genomic_DNA"/>
</dbReference>
<dbReference type="SUPFAM" id="SSF53187">
    <property type="entry name" value="Zn-dependent exopeptidases"/>
    <property type="match status" value="1"/>
</dbReference>
<dbReference type="NCBIfam" id="NF006053">
    <property type="entry name" value="PRK08201.1"/>
    <property type="match status" value="1"/>
</dbReference>
<dbReference type="GO" id="GO:0016805">
    <property type="term" value="F:dipeptidase activity"/>
    <property type="evidence" value="ECO:0007669"/>
    <property type="project" value="UniProtKB-KW"/>
</dbReference>
<comment type="caution">
    <text evidence="5">The sequence shown here is derived from an EMBL/GenBank/DDBJ whole genome shotgun (WGS) entry which is preliminary data.</text>
</comment>
<keyword evidence="2" id="KW-0479">Metal-binding</keyword>
<accession>A0ABW1IL71</accession>
<dbReference type="Pfam" id="PF01546">
    <property type="entry name" value="Peptidase_M20"/>
    <property type="match status" value="1"/>
</dbReference>
<dbReference type="InterPro" id="IPR002933">
    <property type="entry name" value="Peptidase_M20"/>
</dbReference>
<evidence type="ECO:0000256" key="3">
    <source>
        <dbReference type="ARBA" id="ARBA00022801"/>
    </source>
</evidence>
<evidence type="ECO:0000313" key="5">
    <source>
        <dbReference type="EMBL" id="MFC5985780.1"/>
    </source>
</evidence>
<dbReference type="Pfam" id="PF07687">
    <property type="entry name" value="M20_dimer"/>
    <property type="match status" value="1"/>
</dbReference>
<dbReference type="Gene3D" id="3.40.630.10">
    <property type="entry name" value="Zn peptidases"/>
    <property type="match status" value="1"/>
</dbReference>
<dbReference type="RefSeq" id="WP_379893134.1">
    <property type="nucleotide sequence ID" value="NZ_CBCSCT010000013.1"/>
</dbReference>
<reference evidence="6" key="1">
    <citation type="journal article" date="2019" name="Int. J. Syst. Evol. Microbiol.">
        <title>The Global Catalogue of Microorganisms (GCM) 10K type strain sequencing project: providing services to taxonomists for standard genome sequencing and annotation.</title>
        <authorList>
            <consortium name="The Broad Institute Genomics Platform"/>
            <consortium name="The Broad Institute Genome Sequencing Center for Infectious Disease"/>
            <person name="Wu L."/>
            <person name="Ma J."/>
        </authorList>
    </citation>
    <scope>NUCLEOTIDE SEQUENCE [LARGE SCALE GENOMIC DNA]</scope>
    <source>
        <strain evidence="6">CCM 8749</strain>
    </source>
</reference>
<dbReference type="CDD" id="cd05680">
    <property type="entry name" value="M20_dipept_like"/>
    <property type="match status" value="1"/>
</dbReference>
<name>A0ABW1IL71_9BACL</name>
<dbReference type="PANTHER" id="PTHR43270:SF12">
    <property type="entry name" value="SUCCINYL-DIAMINOPIMELATE DESUCCINYLASE"/>
    <property type="match status" value="1"/>
</dbReference>
<gene>
    <name evidence="5" type="ORF">ACFPXP_04970</name>
</gene>
<dbReference type="NCBIfam" id="NF006579">
    <property type="entry name" value="PRK09104.1"/>
    <property type="match status" value="1"/>
</dbReference>